<proteinExistence type="predicted"/>
<gene>
    <name evidence="1" type="ORF">GCM10025868_46490</name>
    <name evidence="2" type="ORF">GCM10025868_46930</name>
</gene>
<keyword evidence="3" id="KW-1185">Reference proteome</keyword>
<name>A0ABQ6JN80_9ACTN</name>
<evidence type="ECO:0000313" key="1">
    <source>
        <dbReference type="EMBL" id="GMA89399.1"/>
    </source>
</evidence>
<dbReference type="EMBL" id="BSUZ01000002">
    <property type="protein sequence ID" value="GMA89399.1"/>
    <property type="molecule type" value="Genomic_DNA"/>
</dbReference>
<dbReference type="EMBL" id="BSUZ01000003">
    <property type="protein sequence ID" value="GMA89443.1"/>
    <property type="molecule type" value="Genomic_DNA"/>
</dbReference>
<protein>
    <submittedName>
        <fullName evidence="1">Uncharacterized protein</fullName>
    </submittedName>
</protein>
<accession>A0ABQ6JN80</accession>
<evidence type="ECO:0000313" key="2">
    <source>
        <dbReference type="EMBL" id="GMA89443.1"/>
    </source>
</evidence>
<reference evidence="1" key="1">
    <citation type="journal article" date="2014" name="Int. J. Syst. Evol. Microbiol.">
        <title>Complete genome of a new Firmicutes species belonging to the dominant human colonic microbiota ('Ruminococcus bicirculans') reveals two chromosomes and a selective capacity to utilize plant glucans.</title>
        <authorList>
            <consortium name="NISC Comparative Sequencing Program"/>
            <person name="Wegmann U."/>
            <person name="Louis P."/>
            <person name="Goesmann A."/>
            <person name="Henrissat B."/>
            <person name="Duncan S.H."/>
            <person name="Flint H.J."/>
        </authorList>
    </citation>
    <scope>NUCLEOTIDE SEQUENCE</scope>
    <source>
        <strain evidence="1">NBRC 108730</strain>
    </source>
</reference>
<dbReference type="Proteomes" id="UP001157017">
    <property type="component" value="Unassembled WGS sequence"/>
</dbReference>
<comment type="caution">
    <text evidence="1">The sequence shown here is derived from an EMBL/GenBank/DDBJ whole genome shotgun (WGS) entry which is preliminary data.</text>
</comment>
<organism evidence="1 3">
    <name type="scientific">Angustibacter aerolatus</name>
    <dbReference type="NCBI Taxonomy" id="1162965"/>
    <lineage>
        <taxon>Bacteria</taxon>
        <taxon>Bacillati</taxon>
        <taxon>Actinomycetota</taxon>
        <taxon>Actinomycetes</taxon>
        <taxon>Kineosporiales</taxon>
        <taxon>Kineosporiaceae</taxon>
    </lineage>
</organism>
<sequence>MYLMTAHVEALAQLNERARGVGESLGWSLAIGEIPQSGYGFLTAQRPDNSEAGTIVVFGPKLVDELLLHEFDHVLDQARGRRSAHRGR</sequence>
<evidence type="ECO:0000313" key="3">
    <source>
        <dbReference type="Proteomes" id="UP001157017"/>
    </source>
</evidence>
<reference evidence="3" key="2">
    <citation type="journal article" date="2019" name="Int. J. Syst. Evol. Microbiol.">
        <title>The Global Catalogue of Microorganisms (GCM) 10K type strain sequencing project: providing services to taxonomists for standard genome sequencing and annotation.</title>
        <authorList>
            <consortium name="The Broad Institute Genomics Platform"/>
            <consortium name="The Broad Institute Genome Sequencing Center for Infectious Disease"/>
            <person name="Wu L."/>
            <person name="Ma J."/>
        </authorList>
    </citation>
    <scope>NUCLEOTIDE SEQUENCE [LARGE SCALE GENOMIC DNA]</scope>
    <source>
        <strain evidence="3">NBRC 108730</strain>
    </source>
</reference>
<reference evidence="1" key="3">
    <citation type="submission" date="2023-02" db="EMBL/GenBank/DDBJ databases">
        <authorList>
            <person name="Sun Q."/>
            <person name="Mori K."/>
        </authorList>
    </citation>
    <scope>NUCLEOTIDE SEQUENCE</scope>
    <source>
        <strain evidence="1">NBRC 108730</strain>
    </source>
</reference>